<sequence>MTASPRASDRAYDVLLEMILDLRLPPGAVVNEVQLSLDIGFGRMPVREAIARLCGDRFVTVVPRRGTFVTPVTLEDVLDMFEAREAVECGVAYIAARRATDADLARLRELVEAADRARSVDGWTEYLHDDHEIHRFLVQMAGNGLLEDAAGRLLQHNLRFWRSYWSSRPTQPSSMLSHADLLAALEARDSEAAEKAMRHHVGSSRELLQDLFAR</sequence>
<evidence type="ECO:0000259" key="4">
    <source>
        <dbReference type="PROSITE" id="PS50949"/>
    </source>
</evidence>
<dbReference type="InterPro" id="IPR036388">
    <property type="entry name" value="WH-like_DNA-bd_sf"/>
</dbReference>
<dbReference type="SUPFAM" id="SSF46785">
    <property type="entry name" value="Winged helix' DNA-binding domain"/>
    <property type="match status" value="1"/>
</dbReference>
<proteinExistence type="predicted"/>
<evidence type="ECO:0000256" key="2">
    <source>
        <dbReference type="ARBA" id="ARBA00023125"/>
    </source>
</evidence>
<dbReference type="InterPro" id="IPR000524">
    <property type="entry name" value="Tscrpt_reg_HTH_GntR"/>
</dbReference>
<evidence type="ECO:0000256" key="1">
    <source>
        <dbReference type="ARBA" id="ARBA00023015"/>
    </source>
</evidence>
<dbReference type="Gene3D" id="1.20.120.530">
    <property type="entry name" value="GntR ligand-binding domain-like"/>
    <property type="match status" value="1"/>
</dbReference>
<dbReference type="Gene3D" id="1.10.10.10">
    <property type="entry name" value="Winged helix-like DNA-binding domain superfamily/Winged helix DNA-binding domain"/>
    <property type="match status" value="1"/>
</dbReference>
<dbReference type="InterPro" id="IPR008920">
    <property type="entry name" value="TF_FadR/GntR_C"/>
</dbReference>
<dbReference type="OrthoDB" id="3267569at2"/>
<reference evidence="5 6" key="1">
    <citation type="submission" date="2016-10" db="EMBL/GenBank/DDBJ databases">
        <authorList>
            <person name="de Groot N.N."/>
        </authorList>
    </citation>
    <scope>NUCLEOTIDE SEQUENCE [LARGE SCALE GENOMIC DNA]</scope>
    <source>
        <strain evidence="5 6">DSM 21741</strain>
    </source>
</reference>
<dbReference type="SUPFAM" id="SSF48008">
    <property type="entry name" value="GntR ligand-binding domain-like"/>
    <property type="match status" value="1"/>
</dbReference>
<dbReference type="GO" id="GO:0003700">
    <property type="term" value="F:DNA-binding transcription factor activity"/>
    <property type="evidence" value="ECO:0007669"/>
    <property type="project" value="InterPro"/>
</dbReference>
<accession>A0A1H1ZH31</accession>
<evidence type="ECO:0000313" key="5">
    <source>
        <dbReference type="EMBL" id="SDT33101.1"/>
    </source>
</evidence>
<dbReference type="PANTHER" id="PTHR43537:SF51">
    <property type="entry name" value="HTH-TYPE TRANSCRIPTIONAL REGULATOR LGOR-RELATED"/>
    <property type="match status" value="1"/>
</dbReference>
<dbReference type="Pfam" id="PF07729">
    <property type="entry name" value="FCD"/>
    <property type="match status" value="1"/>
</dbReference>
<keyword evidence="1" id="KW-0805">Transcription regulation</keyword>
<dbReference type="EMBL" id="LT629749">
    <property type="protein sequence ID" value="SDT33101.1"/>
    <property type="molecule type" value="Genomic_DNA"/>
</dbReference>
<evidence type="ECO:0000256" key="3">
    <source>
        <dbReference type="ARBA" id="ARBA00023163"/>
    </source>
</evidence>
<dbReference type="SMART" id="SM00345">
    <property type="entry name" value="HTH_GNTR"/>
    <property type="match status" value="1"/>
</dbReference>
<dbReference type="RefSeq" id="WP_091414807.1">
    <property type="nucleotide sequence ID" value="NZ_LT629749.1"/>
</dbReference>
<dbReference type="PROSITE" id="PS50949">
    <property type="entry name" value="HTH_GNTR"/>
    <property type="match status" value="1"/>
</dbReference>
<feature type="domain" description="HTH gntR-type" evidence="4">
    <location>
        <begin position="5"/>
        <end position="72"/>
    </location>
</feature>
<keyword evidence="6" id="KW-1185">Reference proteome</keyword>
<dbReference type="STRING" id="546871.SAMN04488543_3777"/>
<dbReference type="SMART" id="SM00895">
    <property type="entry name" value="FCD"/>
    <property type="match status" value="1"/>
</dbReference>
<dbReference type="PANTHER" id="PTHR43537">
    <property type="entry name" value="TRANSCRIPTIONAL REGULATOR, GNTR FAMILY"/>
    <property type="match status" value="1"/>
</dbReference>
<name>A0A1H1ZH31_9ACTN</name>
<dbReference type="GO" id="GO:0003677">
    <property type="term" value="F:DNA binding"/>
    <property type="evidence" value="ECO:0007669"/>
    <property type="project" value="UniProtKB-KW"/>
</dbReference>
<protein>
    <submittedName>
        <fullName evidence="5">DNA-binding transcriptional regulator, GntR family</fullName>
    </submittedName>
</protein>
<dbReference type="AlphaFoldDB" id="A0A1H1ZH31"/>
<dbReference type="InterPro" id="IPR036390">
    <property type="entry name" value="WH_DNA-bd_sf"/>
</dbReference>
<organism evidence="5 6">
    <name type="scientific">Friedmanniella luteola</name>
    <dbReference type="NCBI Taxonomy" id="546871"/>
    <lineage>
        <taxon>Bacteria</taxon>
        <taxon>Bacillati</taxon>
        <taxon>Actinomycetota</taxon>
        <taxon>Actinomycetes</taxon>
        <taxon>Propionibacteriales</taxon>
        <taxon>Nocardioidaceae</taxon>
        <taxon>Friedmanniella</taxon>
    </lineage>
</organism>
<keyword evidence="3" id="KW-0804">Transcription</keyword>
<keyword evidence="2 5" id="KW-0238">DNA-binding</keyword>
<gene>
    <name evidence="5" type="ORF">SAMN04488543_3777</name>
</gene>
<dbReference type="InterPro" id="IPR011711">
    <property type="entry name" value="GntR_C"/>
</dbReference>
<dbReference type="Proteomes" id="UP000199092">
    <property type="component" value="Chromosome I"/>
</dbReference>
<dbReference type="Pfam" id="PF00392">
    <property type="entry name" value="GntR"/>
    <property type="match status" value="1"/>
</dbReference>
<evidence type="ECO:0000313" key="6">
    <source>
        <dbReference type="Proteomes" id="UP000199092"/>
    </source>
</evidence>